<dbReference type="WBParaSite" id="SCUD_0000388201-mRNA-1">
    <property type="protein sequence ID" value="SCUD_0000388201-mRNA-1"/>
    <property type="gene ID" value="SCUD_0000388201"/>
</dbReference>
<dbReference type="Pfam" id="PF00226">
    <property type="entry name" value="DnaJ"/>
    <property type="match status" value="1"/>
</dbReference>
<feature type="domain" description="J" evidence="1">
    <location>
        <begin position="1"/>
        <end position="40"/>
    </location>
</feature>
<reference evidence="2 3" key="2">
    <citation type="submission" date="2018-11" db="EMBL/GenBank/DDBJ databases">
        <authorList>
            <consortium name="Pathogen Informatics"/>
        </authorList>
    </citation>
    <scope>NUCLEOTIDE SEQUENCE [LARGE SCALE GENOMIC DNA]</scope>
    <source>
        <strain evidence="2">Dakar</strain>
        <strain evidence="3">Dakar, Senegal</strain>
    </source>
</reference>
<keyword evidence="3" id="KW-1185">Reference proteome</keyword>
<evidence type="ECO:0000313" key="4">
    <source>
        <dbReference type="WBParaSite" id="SCUD_0000388201-mRNA-1"/>
    </source>
</evidence>
<gene>
    <name evidence="2" type="ORF">SCUD_LOCUS3883</name>
</gene>
<reference evidence="4" key="1">
    <citation type="submission" date="2016-06" db="UniProtKB">
        <authorList>
            <consortium name="WormBaseParasite"/>
        </authorList>
    </citation>
    <scope>IDENTIFICATION</scope>
</reference>
<dbReference type="InterPro" id="IPR001623">
    <property type="entry name" value="DnaJ_domain"/>
</dbReference>
<dbReference type="AlphaFoldDB" id="A0A183JMF0"/>
<dbReference type="Proteomes" id="UP000279833">
    <property type="component" value="Unassembled WGS sequence"/>
</dbReference>
<name>A0A183JMF0_9TREM</name>
<organism evidence="4">
    <name type="scientific">Schistosoma curassoni</name>
    <dbReference type="NCBI Taxonomy" id="6186"/>
    <lineage>
        <taxon>Eukaryota</taxon>
        <taxon>Metazoa</taxon>
        <taxon>Spiralia</taxon>
        <taxon>Lophotrochozoa</taxon>
        <taxon>Platyhelminthes</taxon>
        <taxon>Trematoda</taxon>
        <taxon>Digenea</taxon>
        <taxon>Strigeidida</taxon>
        <taxon>Schistosomatoidea</taxon>
        <taxon>Schistosomatidae</taxon>
        <taxon>Schistosoma</taxon>
    </lineage>
</organism>
<dbReference type="SUPFAM" id="SSF46565">
    <property type="entry name" value="Chaperone J-domain"/>
    <property type="match status" value="1"/>
</dbReference>
<evidence type="ECO:0000313" key="3">
    <source>
        <dbReference type="Proteomes" id="UP000279833"/>
    </source>
</evidence>
<proteinExistence type="predicted"/>
<accession>A0A183JMF0</accession>
<evidence type="ECO:0000313" key="2">
    <source>
        <dbReference type="EMBL" id="VDO85072.1"/>
    </source>
</evidence>
<dbReference type="InterPro" id="IPR018253">
    <property type="entry name" value="DnaJ_domain_CS"/>
</dbReference>
<dbReference type="InterPro" id="IPR036869">
    <property type="entry name" value="J_dom_sf"/>
</dbReference>
<dbReference type="STRING" id="6186.A0A183JMF0"/>
<dbReference type="PROSITE" id="PS00636">
    <property type="entry name" value="DNAJ_1"/>
    <property type="match status" value="1"/>
</dbReference>
<sequence length="59" mass="6672">RHTSADEATVKEKERKFKEIGEAYSILSDPVKRRQYDNGELSGDDAFGQGKLNFSVIHC</sequence>
<dbReference type="PROSITE" id="PS50076">
    <property type="entry name" value="DNAJ_2"/>
    <property type="match status" value="1"/>
</dbReference>
<dbReference type="Gene3D" id="1.10.287.110">
    <property type="entry name" value="DnaJ domain"/>
    <property type="match status" value="1"/>
</dbReference>
<dbReference type="EMBL" id="UZAK01004665">
    <property type="protein sequence ID" value="VDO85072.1"/>
    <property type="molecule type" value="Genomic_DNA"/>
</dbReference>
<protein>
    <submittedName>
        <fullName evidence="4">J domain-containing protein</fullName>
    </submittedName>
</protein>
<dbReference type="PRINTS" id="PR00625">
    <property type="entry name" value="JDOMAIN"/>
</dbReference>
<evidence type="ECO:0000259" key="1">
    <source>
        <dbReference type="PROSITE" id="PS50076"/>
    </source>
</evidence>